<protein>
    <submittedName>
        <fullName evidence="3">UDP-N-acetylglucosamine 2-epimerase</fullName>
    </submittedName>
</protein>
<evidence type="ECO:0000313" key="3">
    <source>
        <dbReference type="EMBL" id="GAK60669.1"/>
    </source>
</evidence>
<gene>
    <name evidence="3" type="ORF">U27_00566</name>
</gene>
<dbReference type="InterPro" id="IPR029767">
    <property type="entry name" value="WecB-like"/>
</dbReference>
<dbReference type="CDD" id="cd03786">
    <property type="entry name" value="GTB_UDP-GlcNAc_2-Epimerase"/>
    <property type="match status" value="1"/>
</dbReference>
<dbReference type="Proteomes" id="UP000030661">
    <property type="component" value="Unassembled WGS sequence"/>
</dbReference>
<dbReference type="EMBL" id="DF820474">
    <property type="protein sequence ID" value="GAK60669.1"/>
    <property type="molecule type" value="Genomic_DNA"/>
</dbReference>
<keyword evidence="1" id="KW-0413">Isomerase</keyword>
<dbReference type="InterPro" id="IPR001611">
    <property type="entry name" value="Leu-rich_rpt"/>
</dbReference>
<dbReference type="PROSITE" id="PS51450">
    <property type="entry name" value="LRR"/>
    <property type="match status" value="1"/>
</dbReference>
<dbReference type="SUPFAM" id="SSF53756">
    <property type="entry name" value="UDP-Glycosyltransferase/glycogen phosphorylase"/>
    <property type="match status" value="1"/>
</dbReference>
<feature type="domain" description="UDP-N-acetylglucosamine 2-epimerase" evidence="2">
    <location>
        <begin position="23"/>
        <end position="352"/>
    </location>
</feature>
<name>A0A081C7W4_VECG1</name>
<evidence type="ECO:0000313" key="4">
    <source>
        <dbReference type="Proteomes" id="UP000030661"/>
    </source>
</evidence>
<evidence type="ECO:0000259" key="2">
    <source>
        <dbReference type="Pfam" id="PF02350"/>
    </source>
</evidence>
<organism evidence="3">
    <name type="scientific">Vecturithrix granuli</name>
    <dbReference type="NCBI Taxonomy" id="1499967"/>
    <lineage>
        <taxon>Bacteria</taxon>
        <taxon>Candidatus Moduliflexota</taxon>
        <taxon>Candidatus Vecturitrichia</taxon>
        <taxon>Candidatus Vecturitrichales</taxon>
        <taxon>Candidatus Vecturitrichaceae</taxon>
        <taxon>Candidatus Vecturithrix</taxon>
    </lineage>
</organism>
<dbReference type="AlphaFoldDB" id="A0A081C7W4"/>
<evidence type="ECO:0000256" key="1">
    <source>
        <dbReference type="RuleBase" id="RU003513"/>
    </source>
</evidence>
<proteinExistence type="inferred from homology"/>
<dbReference type="PANTHER" id="PTHR43174:SF1">
    <property type="entry name" value="UDP-N-ACETYLGLUCOSAMINE 2-EPIMERASE"/>
    <property type="match status" value="1"/>
</dbReference>
<dbReference type="PANTHER" id="PTHR43174">
    <property type="entry name" value="UDP-N-ACETYLGLUCOSAMINE 2-EPIMERASE"/>
    <property type="match status" value="1"/>
</dbReference>
<reference evidence="3" key="1">
    <citation type="journal article" date="2015" name="PeerJ">
        <title>First genomic representation of candidate bacterial phylum KSB3 points to enhanced environmental sensing as a trigger of wastewater bulking.</title>
        <authorList>
            <person name="Sekiguchi Y."/>
            <person name="Ohashi A."/>
            <person name="Parks D.H."/>
            <person name="Yamauchi T."/>
            <person name="Tyson G.W."/>
            <person name="Hugenholtz P."/>
        </authorList>
    </citation>
    <scope>NUCLEOTIDE SEQUENCE [LARGE SCALE GENOMIC DNA]</scope>
</reference>
<comment type="similarity">
    <text evidence="1">Belongs to the UDP-N-acetylglucosamine 2-epimerase family.</text>
</comment>
<dbReference type="eggNOG" id="COG0381">
    <property type="taxonomic scope" value="Bacteria"/>
</dbReference>
<dbReference type="GO" id="GO:0016853">
    <property type="term" value="F:isomerase activity"/>
    <property type="evidence" value="ECO:0007669"/>
    <property type="project" value="UniProtKB-KW"/>
</dbReference>
<dbReference type="STRING" id="1499967.U27_00566"/>
<keyword evidence="4" id="KW-1185">Reference proteome</keyword>
<dbReference type="NCBIfam" id="TIGR00236">
    <property type="entry name" value="wecB"/>
    <property type="match status" value="1"/>
</dbReference>
<dbReference type="InterPro" id="IPR003331">
    <property type="entry name" value="UDP_GlcNAc_Epimerase_2_dom"/>
</dbReference>
<accession>A0A081C7W4</accession>
<dbReference type="HOGENOM" id="CLU_041674_0_1_0"/>
<dbReference type="Gene3D" id="3.40.50.2000">
    <property type="entry name" value="Glycogen Phosphorylase B"/>
    <property type="match status" value="2"/>
</dbReference>
<sequence length="356" mass="40287">MLHIVSIIGARPQFIKAAPICRALRETGHQEYLVHTGQHYDPEMSEVFFEELQLPTPDINLEVGSGSHGWQTGQMLMRIEEVLVAQKPNWVLIYGDTNSTIAGALAAVKLHIPVAHVEAGLRSFNRKMPEEHNRVVSDHLADLLLCPTQTAVNNLTREGIAQGVHLVGDVMYDSLRYNLRLAEQRSIILDTLRLQPKEYVLATVHRAENTDDPERLHAIFEAFIQITHDGLPVVIPLHPRTRKRLEELNLSFNKLQVLAPVSYLDMLMLAQNARMILTDSGGLQKEAYWLKVPCLTLREETEWVETVESGWNMLVGAQTETIIQSVHTFTSPETHLPFYGDGETAFRCVRLLEIQQ</sequence>
<dbReference type="Pfam" id="PF02350">
    <property type="entry name" value="Epimerase_2"/>
    <property type="match status" value="1"/>
</dbReference>